<protein>
    <submittedName>
        <fullName evidence="2">Uncharacterized protein</fullName>
    </submittedName>
</protein>
<sequence>MAAPSDHFLGIQPRMYRHFAVLTVALSTVIAVFANGDAQEAMAQADRHAERQAAKARSGKAKLVDNRSSQRKSSSGQAGFNGQFGAPMDGSGMSDGNSSIIPEGMTTAPGTIIIEVDQAALARMTPAQRAAYLRKLEEERKKRLEQGQMTPTPEQVSALAAQSALRSGSDAVD</sequence>
<evidence type="ECO:0000313" key="2">
    <source>
        <dbReference type="EMBL" id="KHS48513.1"/>
    </source>
</evidence>
<gene>
    <name evidence="2" type="ORF">NJ75_01190</name>
</gene>
<dbReference type="EMBL" id="JRVC01000004">
    <property type="protein sequence ID" value="KHS48513.1"/>
    <property type="molecule type" value="Genomic_DNA"/>
</dbReference>
<evidence type="ECO:0000313" key="3">
    <source>
        <dbReference type="Proteomes" id="UP000031338"/>
    </source>
</evidence>
<dbReference type="STRING" id="48936.NJ75_01190"/>
<name>A0A0B9AGT0_9SPHN</name>
<dbReference type="Proteomes" id="UP000031338">
    <property type="component" value="Unassembled WGS sequence"/>
</dbReference>
<comment type="caution">
    <text evidence="2">The sequence shown here is derived from an EMBL/GenBank/DDBJ whole genome shotgun (WGS) entry which is preliminary data.</text>
</comment>
<keyword evidence="3" id="KW-1185">Reference proteome</keyword>
<feature type="region of interest" description="Disordered" evidence="1">
    <location>
        <begin position="44"/>
        <end position="98"/>
    </location>
</feature>
<organism evidence="2 3">
    <name type="scientific">Novosphingobium subterraneum</name>
    <dbReference type="NCBI Taxonomy" id="48936"/>
    <lineage>
        <taxon>Bacteria</taxon>
        <taxon>Pseudomonadati</taxon>
        <taxon>Pseudomonadota</taxon>
        <taxon>Alphaproteobacteria</taxon>
        <taxon>Sphingomonadales</taxon>
        <taxon>Sphingomonadaceae</taxon>
        <taxon>Novosphingobium</taxon>
    </lineage>
</organism>
<feature type="compositionally biased region" description="Low complexity" evidence="1">
    <location>
        <begin position="88"/>
        <end position="98"/>
    </location>
</feature>
<dbReference type="RefSeq" id="WP_156135719.1">
    <property type="nucleotide sequence ID" value="NZ_JRVC01000004.1"/>
</dbReference>
<accession>A0A0B9AGT0</accession>
<reference evidence="2 3" key="1">
    <citation type="submission" date="2014-10" db="EMBL/GenBank/DDBJ databases">
        <title>Draft genome sequence of Novosphingobium subterraneum DSM 12447.</title>
        <authorList>
            <person name="Gan H.M."/>
            <person name="Gan H.Y."/>
            <person name="Savka M.A."/>
        </authorList>
    </citation>
    <scope>NUCLEOTIDE SEQUENCE [LARGE SCALE GENOMIC DNA]</scope>
    <source>
        <strain evidence="2 3">DSM 12447</strain>
    </source>
</reference>
<dbReference type="PATRIC" id="fig|48936.3.peg.1194"/>
<feature type="compositionally biased region" description="Polar residues" evidence="1">
    <location>
        <begin position="71"/>
        <end position="80"/>
    </location>
</feature>
<dbReference type="AlphaFoldDB" id="A0A0B9AGT0"/>
<feature type="region of interest" description="Disordered" evidence="1">
    <location>
        <begin position="141"/>
        <end position="173"/>
    </location>
</feature>
<proteinExistence type="predicted"/>
<evidence type="ECO:0000256" key="1">
    <source>
        <dbReference type="SAM" id="MobiDB-lite"/>
    </source>
</evidence>